<accession>A0A1E3A8M2</accession>
<proteinExistence type="predicted"/>
<dbReference type="GO" id="GO:0004619">
    <property type="term" value="F:phosphoglycerate mutase activity"/>
    <property type="evidence" value="ECO:0007669"/>
    <property type="project" value="UniProtKB-EC"/>
</dbReference>
<gene>
    <name evidence="1" type="primary">gpmI_1</name>
    <name evidence="1" type="ORF">BEI61_00996</name>
</gene>
<evidence type="ECO:0000313" key="2">
    <source>
        <dbReference type="Proteomes" id="UP000094067"/>
    </source>
</evidence>
<evidence type="ECO:0000313" key="1">
    <source>
        <dbReference type="EMBL" id="ODM05113.1"/>
    </source>
</evidence>
<keyword evidence="1" id="KW-0413">Isomerase</keyword>
<dbReference type="PANTHER" id="PTHR10151">
    <property type="entry name" value="ECTONUCLEOTIDE PYROPHOSPHATASE/PHOSPHODIESTERASE"/>
    <property type="match status" value="1"/>
</dbReference>
<sequence length="258" mass="28639">MNKKVLLILADGLRPDALAACGHPYGIRLTELGCCCLETETVYPSVTLPCHMSLFHSVDPGRHGILTNTYVPQVRPVNGLCEQLNAAGKTCAFFYNWEELRDLSRPSSLAYSYFVSGSVYTYEKANEMVTANALSFIREEKPDFAFVYLGLTDSAGHQYGWMGEEYLQACRQSLDEIQMLTESFMDEYTIIITADHGGHDRTHGSLEKEDMLIPLICIGPDFCPGSRFEQAGICDIAPTITRLSGASPAREWEGKSLI</sequence>
<dbReference type="Proteomes" id="UP000094067">
    <property type="component" value="Unassembled WGS sequence"/>
</dbReference>
<reference evidence="1 2" key="1">
    <citation type="submission" date="2016-07" db="EMBL/GenBank/DDBJ databases">
        <title>Characterization of isolates of Eisenbergiella tayi derived from blood cultures, using whole genome sequencing.</title>
        <authorList>
            <person name="Burdz T."/>
            <person name="Wiebe D."/>
            <person name="Huynh C."/>
            <person name="Bernard K."/>
        </authorList>
    </citation>
    <scope>NUCLEOTIDE SEQUENCE [LARGE SCALE GENOMIC DNA]</scope>
    <source>
        <strain evidence="1 2">NML 110608</strain>
    </source>
</reference>
<dbReference type="EMBL" id="MCGH01000002">
    <property type="protein sequence ID" value="ODM05113.1"/>
    <property type="molecule type" value="Genomic_DNA"/>
</dbReference>
<organism evidence="1 2">
    <name type="scientific">Eisenbergiella tayi</name>
    <dbReference type="NCBI Taxonomy" id="1432052"/>
    <lineage>
        <taxon>Bacteria</taxon>
        <taxon>Bacillati</taxon>
        <taxon>Bacillota</taxon>
        <taxon>Clostridia</taxon>
        <taxon>Lachnospirales</taxon>
        <taxon>Lachnospiraceae</taxon>
        <taxon>Eisenbergiella</taxon>
    </lineage>
</organism>
<comment type="caution">
    <text evidence="1">The sequence shown here is derived from an EMBL/GenBank/DDBJ whole genome shotgun (WGS) entry which is preliminary data.</text>
</comment>
<dbReference type="GO" id="GO:0016787">
    <property type="term" value="F:hydrolase activity"/>
    <property type="evidence" value="ECO:0007669"/>
    <property type="project" value="UniProtKB-ARBA"/>
</dbReference>
<dbReference type="InterPro" id="IPR017850">
    <property type="entry name" value="Alkaline_phosphatase_core_sf"/>
</dbReference>
<dbReference type="EC" id="5.4.2.12" evidence="1"/>
<dbReference type="RefSeq" id="WP_069151489.1">
    <property type="nucleotide sequence ID" value="NZ_MCGH01000002.1"/>
</dbReference>
<dbReference type="PATRIC" id="fig|1432052.4.peg.1122"/>
<name>A0A1E3A8M2_9FIRM</name>
<dbReference type="Gene3D" id="3.40.720.10">
    <property type="entry name" value="Alkaline Phosphatase, subunit A"/>
    <property type="match status" value="1"/>
</dbReference>
<dbReference type="Pfam" id="PF01663">
    <property type="entry name" value="Phosphodiest"/>
    <property type="match status" value="1"/>
</dbReference>
<dbReference type="InterPro" id="IPR002591">
    <property type="entry name" value="Phosphodiest/P_Trfase"/>
</dbReference>
<protein>
    <submittedName>
        <fullName evidence="1">2,3-bisphosphoglycerate-independent phosphoglycerate mutase</fullName>
        <ecNumber evidence="1">5.4.2.12</ecNumber>
    </submittedName>
</protein>
<dbReference type="SUPFAM" id="SSF53649">
    <property type="entry name" value="Alkaline phosphatase-like"/>
    <property type="match status" value="1"/>
</dbReference>
<dbReference type="PANTHER" id="PTHR10151:SF120">
    <property type="entry name" value="BIS(5'-ADENOSYL)-TRIPHOSPHATASE"/>
    <property type="match status" value="1"/>
</dbReference>
<dbReference type="AlphaFoldDB" id="A0A1E3A8M2"/>